<dbReference type="Pfam" id="PF03459">
    <property type="entry name" value="TOBE"/>
    <property type="match status" value="1"/>
</dbReference>
<evidence type="ECO:0000256" key="1">
    <source>
        <dbReference type="ARBA" id="ARBA00022448"/>
    </source>
</evidence>
<evidence type="ECO:0000256" key="2">
    <source>
        <dbReference type="ARBA" id="ARBA00022475"/>
    </source>
</evidence>
<dbReference type="Pfam" id="PF00005">
    <property type="entry name" value="ABC_tran"/>
    <property type="match status" value="1"/>
</dbReference>
<reference evidence="11 12" key="1">
    <citation type="submission" date="2022-03" db="EMBL/GenBank/DDBJ databases">
        <title>Isotopic signatures of nitrous oxide derived from detoxification processes.</title>
        <authorList>
            <person name="Behrendt U."/>
            <person name="Buchen C."/>
            <person name="Well R."/>
            <person name="Ulrich A."/>
            <person name="Rohe L."/>
            <person name="Kolb S."/>
            <person name="Schloter M."/>
            <person name="Horn M.A."/>
            <person name="Augustin J."/>
        </authorList>
    </citation>
    <scope>NUCLEOTIDE SEQUENCE [LARGE SCALE GENOMIC DNA]</scope>
    <source>
        <strain evidence="11 12">S4-C24</strain>
    </source>
</reference>
<dbReference type="Gene3D" id="2.40.50.100">
    <property type="match status" value="1"/>
</dbReference>
<proteinExistence type="predicted"/>
<dbReference type="Gene3D" id="3.40.50.300">
    <property type="entry name" value="P-loop containing nucleotide triphosphate hydrolases"/>
    <property type="match status" value="1"/>
</dbReference>
<dbReference type="PANTHER" id="PTHR43514">
    <property type="entry name" value="ABC TRANSPORTER I FAMILY MEMBER 10"/>
    <property type="match status" value="1"/>
</dbReference>
<dbReference type="PROSITE" id="PS51866">
    <property type="entry name" value="MOP"/>
    <property type="match status" value="1"/>
</dbReference>
<evidence type="ECO:0000256" key="8">
    <source>
        <dbReference type="PROSITE-ProRule" id="PRU01213"/>
    </source>
</evidence>
<evidence type="ECO:0000256" key="5">
    <source>
        <dbReference type="ARBA" id="ARBA00022840"/>
    </source>
</evidence>
<dbReference type="InterPro" id="IPR008995">
    <property type="entry name" value="Mo/tungstate-bd_C_term_dom"/>
</dbReference>
<dbReference type="SUPFAM" id="SSF52540">
    <property type="entry name" value="P-loop containing nucleoside triphosphate hydrolases"/>
    <property type="match status" value="1"/>
</dbReference>
<dbReference type="InterPro" id="IPR027417">
    <property type="entry name" value="P-loop_NTPase"/>
</dbReference>
<accession>A0ABY3W5R7</accession>
<evidence type="ECO:0000313" key="12">
    <source>
        <dbReference type="Proteomes" id="UP000829069"/>
    </source>
</evidence>
<organism evidence="11 12">
    <name type="scientific">Arthrobacter sulfonylureivorans</name>
    <dbReference type="NCBI Taxonomy" id="2486855"/>
    <lineage>
        <taxon>Bacteria</taxon>
        <taxon>Bacillati</taxon>
        <taxon>Actinomycetota</taxon>
        <taxon>Actinomycetes</taxon>
        <taxon>Micrococcales</taxon>
        <taxon>Micrococcaceae</taxon>
        <taxon>Arthrobacter</taxon>
    </lineage>
</organism>
<keyword evidence="7" id="KW-0472">Membrane</keyword>
<keyword evidence="1" id="KW-0813">Transport</keyword>
<keyword evidence="6" id="KW-1278">Translocase</keyword>
<dbReference type="GO" id="GO:0005524">
    <property type="term" value="F:ATP binding"/>
    <property type="evidence" value="ECO:0007669"/>
    <property type="project" value="UniProtKB-KW"/>
</dbReference>
<dbReference type="PANTHER" id="PTHR43514:SF1">
    <property type="entry name" value="SULFATE_THIOSULFATE IMPORT ATP-BINDING PROTEIN CYSA"/>
    <property type="match status" value="1"/>
</dbReference>
<keyword evidence="12" id="KW-1185">Reference proteome</keyword>
<evidence type="ECO:0000256" key="6">
    <source>
        <dbReference type="ARBA" id="ARBA00022967"/>
    </source>
</evidence>
<dbReference type="PROSITE" id="PS50893">
    <property type="entry name" value="ABC_TRANSPORTER_2"/>
    <property type="match status" value="1"/>
</dbReference>
<evidence type="ECO:0000313" key="11">
    <source>
        <dbReference type="EMBL" id="UNK44801.1"/>
    </source>
</evidence>
<evidence type="ECO:0000259" key="9">
    <source>
        <dbReference type="PROSITE" id="PS50893"/>
    </source>
</evidence>
<evidence type="ECO:0000259" key="10">
    <source>
        <dbReference type="PROSITE" id="PS51866"/>
    </source>
</evidence>
<name>A0ABY3W5R7_9MICC</name>
<dbReference type="InterPro" id="IPR005116">
    <property type="entry name" value="Transp-assoc_OB_typ1"/>
</dbReference>
<dbReference type="InterPro" id="IPR004606">
    <property type="entry name" value="Mop_domain"/>
</dbReference>
<evidence type="ECO:0000256" key="3">
    <source>
        <dbReference type="ARBA" id="ARBA00022505"/>
    </source>
</evidence>
<evidence type="ECO:0000256" key="4">
    <source>
        <dbReference type="ARBA" id="ARBA00022741"/>
    </source>
</evidence>
<keyword evidence="4" id="KW-0547">Nucleotide-binding</keyword>
<dbReference type="InterPro" id="IPR003439">
    <property type="entry name" value="ABC_transporter-like_ATP-bd"/>
</dbReference>
<dbReference type="InterPro" id="IPR003593">
    <property type="entry name" value="AAA+_ATPase"/>
</dbReference>
<keyword evidence="3 8" id="KW-0500">Molybdenum</keyword>
<dbReference type="EMBL" id="CP093326">
    <property type="protein sequence ID" value="UNK44801.1"/>
    <property type="molecule type" value="Genomic_DNA"/>
</dbReference>
<keyword evidence="2" id="KW-1003">Cell membrane</keyword>
<dbReference type="InterPro" id="IPR050334">
    <property type="entry name" value="Molybdenum_import_ModC"/>
</dbReference>
<gene>
    <name evidence="11" type="ORF">MNQ99_12590</name>
</gene>
<sequence length="350" mass="36421">MSLELTVRLPSRGFEADFSVADGETVAVLGPNGAGKSTLLGLISGLLRPAWGRAQLDGNVLFSAGQRQPDRWVPAHARGVGLLAQEPLLFPHLSVKANVAYGPRSRGASRAAADQTARHWLAELDATELAGRRPAELSGGQGQRVAVARALAAEPALLLLDEPMSALDITAAPALRRLLRRVLAGRKAVIVTHEPLDALLLAHRVVVMDGGRIVEQGPVREVFARPRSSFAAGMTGLNLVTGTATESGLTDADGVHWSGDAEAGLRPGDLAAAAFRPASVALFTDLPAGSPRNAVAATVTELVPHGGLVTVRAGWLAAEVTPAAVSDLSLAPGDRVHFVVKAAEVSIYPR</sequence>
<feature type="domain" description="ABC transporter" evidence="9">
    <location>
        <begin position="1"/>
        <end position="235"/>
    </location>
</feature>
<keyword evidence="5 11" id="KW-0067">ATP-binding</keyword>
<dbReference type="SMART" id="SM00382">
    <property type="entry name" value="AAA"/>
    <property type="match status" value="1"/>
</dbReference>
<dbReference type="RefSeq" id="WP_241913166.1">
    <property type="nucleotide sequence ID" value="NZ_CP093326.1"/>
</dbReference>
<dbReference type="Proteomes" id="UP000829069">
    <property type="component" value="Chromosome"/>
</dbReference>
<protein>
    <submittedName>
        <fullName evidence="11">ATP-binding cassette domain-containing protein</fullName>
    </submittedName>
</protein>
<feature type="domain" description="Mop" evidence="10">
    <location>
        <begin position="288"/>
        <end position="349"/>
    </location>
</feature>
<dbReference type="SUPFAM" id="SSF50331">
    <property type="entry name" value="MOP-like"/>
    <property type="match status" value="1"/>
</dbReference>
<evidence type="ECO:0000256" key="7">
    <source>
        <dbReference type="ARBA" id="ARBA00023136"/>
    </source>
</evidence>